<sequence length="278" mass="28061">MDREDHEYDYPGPSADAPGTADDMGAADDPGIADDMGAADDLGLPALTGSGASASRPEDTAERSSARVRDVPTGLRGEPVPGMGAPRPRPVAPAAPEPSPRRRRLLIGGGVASVCALALLLGSGALLLARPWEDTGEADAGAATSVTAAAPARTVTVDDATVTVTSLESGLSQVGSGADRRDAEGEYVAIVATVANGGDEVLFWDRAMDLVGTDGATHTADGEATSAYDSDADDNLIIPPGETANVKIVYDVPIGTSPESATVRISRGGDETTGTLPL</sequence>
<feature type="domain" description="DUF4352" evidence="4">
    <location>
        <begin position="154"/>
        <end position="260"/>
    </location>
</feature>
<evidence type="ECO:0000256" key="1">
    <source>
        <dbReference type="ARBA" id="ARBA00022729"/>
    </source>
</evidence>
<keyword evidence="6" id="KW-1185">Reference proteome</keyword>
<keyword evidence="3" id="KW-1133">Transmembrane helix</keyword>
<keyword evidence="1" id="KW-0732">Signal</keyword>
<name>A0A1X6WUM4_9MICO</name>
<reference evidence="5 6" key="1">
    <citation type="submission" date="2017-02" db="EMBL/GenBank/DDBJ databases">
        <authorList>
            <person name="Peterson S.W."/>
        </authorList>
    </citation>
    <scope>NUCLEOTIDE SEQUENCE [LARGE SCALE GENOMIC DNA]</scope>
    <source>
        <strain evidence="5 6">CIP104813</strain>
    </source>
</reference>
<feature type="transmembrane region" description="Helical" evidence="3">
    <location>
        <begin position="105"/>
        <end position="129"/>
    </location>
</feature>
<feature type="compositionally biased region" description="Low complexity" evidence="2">
    <location>
        <begin position="15"/>
        <end position="49"/>
    </location>
</feature>
<protein>
    <submittedName>
        <fullName evidence="5">Mpr protein</fullName>
    </submittedName>
</protein>
<dbReference type="Gene3D" id="2.60.40.1240">
    <property type="match status" value="1"/>
</dbReference>
<gene>
    <name evidence="5" type="ORF">FM110_02600</name>
</gene>
<dbReference type="InterPro" id="IPR029050">
    <property type="entry name" value="Immunoprotect_excell_Ig-like"/>
</dbReference>
<evidence type="ECO:0000313" key="6">
    <source>
        <dbReference type="Proteomes" id="UP000195981"/>
    </source>
</evidence>
<dbReference type="EMBL" id="FWFG01000024">
    <property type="protein sequence ID" value="SLM88859.1"/>
    <property type="molecule type" value="Genomic_DNA"/>
</dbReference>
<dbReference type="AlphaFoldDB" id="A0A1X6WUM4"/>
<evidence type="ECO:0000256" key="3">
    <source>
        <dbReference type="SAM" id="Phobius"/>
    </source>
</evidence>
<keyword evidence="3" id="KW-0472">Membrane</keyword>
<keyword evidence="3" id="KW-0812">Transmembrane</keyword>
<organism evidence="5 6">
    <name type="scientific">Brachybacterium nesterenkovii</name>
    <dbReference type="NCBI Taxonomy" id="47847"/>
    <lineage>
        <taxon>Bacteria</taxon>
        <taxon>Bacillati</taxon>
        <taxon>Actinomycetota</taxon>
        <taxon>Actinomycetes</taxon>
        <taxon>Micrococcales</taxon>
        <taxon>Dermabacteraceae</taxon>
        <taxon>Brachybacterium</taxon>
    </lineage>
</organism>
<dbReference type="RefSeq" id="WP_087102378.1">
    <property type="nucleotide sequence ID" value="NZ_FWFG01000024.1"/>
</dbReference>
<proteinExistence type="predicted"/>
<evidence type="ECO:0000259" key="4">
    <source>
        <dbReference type="Pfam" id="PF11611"/>
    </source>
</evidence>
<dbReference type="OrthoDB" id="4794439at2"/>
<dbReference type="Proteomes" id="UP000195981">
    <property type="component" value="Unassembled WGS sequence"/>
</dbReference>
<dbReference type="InterPro" id="IPR029051">
    <property type="entry name" value="DUF4352"/>
</dbReference>
<evidence type="ECO:0000256" key="2">
    <source>
        <dbReference type="SAM" id="MobiDB-lite"/>
    </source>
</evidence>
<feature type="compositionally biased region" description="Basic and acidic residues" evidence="2">
    <location>
        <begin position="56"/>
        <end position="70"/>
    </location>
</feature>
<accession>A0A1X6WUM4</accession>
<feature type="compositionally biased region" description="Pro residues" evidence="2">
    <location>
        <begin position="87"/>
        <end position="98"/>
    </location>
</feature>
<evidence type="ECO:0000313" key="5">
    <source>
        <dbReference type="EMBL" id="SLM88859.1"/>
    </source>
</evidence>
<dbReference type="Pfam" id="PF11611">
    <property type="entry name" value="DUF4352"/>
    <property type="match status" value="1"/>
</dbReference>
<feature type="region of interest" description="Disordered" evidence="2">
    <location>
        <begin position="1"/>
        <end position="99"/>
    </location>
</feature>